<dbReference type="CDD" id="cd07377">
    <property type="entry name" value="WHTH_GntR"/>
    <property type="match status" value="1"/>
</dbReference>
<keyword evidence="3 9" id="KW-0032">Aminotransferase</keyword>
<dbReference type="PRINTS" id="PR00035">
    <property type="entry name" value="HTHGNTR"/>
</dbReference>
<evidence type="ECO:0000256" key="6">
    <source>
        <dbReference type="ARBA" id="ARBA00023125"/>
    </source>
</evidence>
<comment type="caution">
    <text evidence="9">The sequence shown here is derived from an EMBL/GenBank/DDBJ whole genome shotgun (WGS) entry which is preliminary data.</text>
</comment>
<dbReference type="InterPro" id="IPR000524">
    <property type="entry name" value="Tscrpt_reg_HTH_GntR"/>
</dbReference>
<reference evidence="9 10" key="1">
    <citation type="submission" date="2019-08" db="EMBL/GenBank/DDBJ databases">
        <title>Genome sequencing of Paenibacillus faecis DSM 23593(T).</title>
        <authorList>
            <person name="Kook J.-K."/>
            <person name="Park S.-N."/>
            <person name="Lim Y.K."/>
        </authorList>
    </citation>
    <scope>NUCLEOTIDE SEQUENCE [LARGE SCALE GENOMIC DNA]</scope>
    <source>
        <strain evidence="9 10">DSM 23593</strain>
    </source>
</reference>
<keyword evidence="9" id="KW-0808">Transferase</keyword>
<dbReference type="GO" id="GO:0003700">
    <property type="term" value="F:DNA-binding transcription factor activity"/>
    <property type="evidence" value="ECO:0007669"/>
    <property type="project" value="InterPro"/>
</dbReference>
<name>A0A5D0CLZ0_9BACL</name>
<dbReference type="InterPro" id="IPR036390">
    <property type="entry name" value="WH_DNA-bd_sf"/>
</dbReference>
<dbReference type="InterPro" id="IPR015421">
    <property type="entry name" value="PyrdxlP-dep_Trfase_major"/>
</dbReference>
<dbReference type="CDD" id="cd00609">
    <property type="entry name" value="AAT_like"/>
    <property type="match status" value="1"/>
</dbReference>
<keyword evidence="10" id="KW-1185">Reference proteome</keyword>
<dbReference type="EMBL" id="VSDO01000005">
    <property type="protein sequence ID" value="TYA10868.1"/>
    <property type="molecule type" value="Genomic_DNA"/>
</dbReference>
<dbReference type="PANTHER" id="PTHR46577">
    <property type="entry name" value="HTH-TYPE TRANSCRIPTIONAL REGULATORY PROTEIN GABR"/>
    <property type="match status" value="1"/>
</dbReference>
<dbReference type="InterPro" id="IPR015424">
    <property type="entry name" value="PyrdxlP-dep_Trfase"/>
</dbReference>
<evidence type="ECO:0000313" key="9">
    <source>
        <dbReference type="EMBL" id="TYA10868.1"/>
    </source>
</evidence>
<keyword evidence="6" id="KW-0238">DNA-binding</keyword>
<evidence type="ECO:0000256" key="5">
    <source>
        <dbReference type="ARBA" id="ARBA00023015"/>
    </source>
</evidence>
<evidence type="ECO:0000256" key="7">
    <source>
        <dbReference type="ARBA" id="ARBA00023163"/>
    </source>
</evidence>
<organism evidence="9 10">
    <name type="scientific">Paenibacillus faecis</name>
    <dbReference type="NCBI Taxonomy" id="862114"/>
    <lineage>
        <taxon>Bacteria</taxon>
        <taxon>Bacillati</taxon>
        <taxon>Bacillota</taxon>
        <taxon>Bacilli</taxon>
        <taxon>Bacillales</taxon>
        <taxon>Paenibacillaceae</taxon>
        <taxon>Paenibacillus</taxon>
    </lineage>
</organism>
<evidence type="ECO:0000256" key="3">
    <source>
        <dbReference type="ARBA" id="ARBA00022576"/>
    </source>
</evidence>
<comment type="cofactor">
    <cofactor evidence="1">
        <name>pyridoxal 5'-phosphate</name>
        <dbReference type="ChEBI" id="CHEBI:597326"/>
    </cofactor>
</comment>
<dbReference type="GO" id="GO:0008483">
    <property type="term" value="F:transaminase activity"/>
    <property type="evidence" value="ECO:0007669"/>
    <property type="project" value="UniProtKB-KW"/>
</dbReference>
<dbReference type="Pfam" id="PF00392">
    <property type="entry name" value="GntR"/>
    <property type="match status" value="1"/>
</dbReference>
<evidence type="ECO:0000256" key="1">
    <source>
        <dbReference type="ARBA" id="ARBA00001933"/>
    </source>
</evidence>
<sequence length="493" mass="53817">MDFSIPLETQGRKYRYKYEALYHAIRTAILDGTLQEGARLPSSRDLASAYGLSRGSVAHAYDLLHAEGYVRSAVGSGTFVARIEPRRAIPGRAAAADIPLSPWGQRVMKPALPLEGGAASASPPVPDPAGTITFQDAGPPAAGFPQAAWKSALAWAARERAVPAAGAAEAAGDPELRAAIAAHLRRSRGIAAEAEQICLFQGSMQAIMLLTQLLLGEGEPAVLEDPCYHGISRAVAACGGVAVPAPVDGDGILPRDWDARVLYVTPGRQFPTGAVLSPARRQELLAWAAKRNAVIVEDDYDTEFRWRGRPLEPLKALDREDRVVYIGSFSKTMFASLRIGYAVLPRGLVGPAVRAKALYEPVSPARLEQRALACFMRRGDYERHLRRMRRIYSAKHELFRQTLAKVIPELFGLRMAEAGLLVYADWKRAPEEFAAFREAAGRRGVTFRDGELYRLTPGPPAACFSLSHLDDAALVEGVYRMGQAWKDIYEMKK</sequence>
<keyword evidence="4" id="KW-0663">Pyridoxal phosphate</keyword>
<dbReference type="OrthoDB" id="9808770at2"/>
<keyword evidence="7" id="KW-0804">Transcription</keyword>
<evidence type="ECO:0000259" key="8">
    <source>
        <dbReference type="PROSITE" id="PS50949"/>
    </source>
</evidence>
<evidence type="ECO:0000256" key="2">
    <source>
        <dbReference type="ARBA" id="ARBA00005384"/>
    </source>
</evidence>
<dbReference type="GO" id="GO:0030170">
    <property type="term" value="F:pyridoxal phosphate binding"/>
    <property type="evidence" value="ECO:0007669"/>
    <property type="project" value="InterPro"/>
</dbReference>
<protein>
    <submittedName>
        <fullName evidence="9">PLP-dependent aminotransferase family protein</fullName>
    </submittedName>
</protein>
<dbReference type="InterPro" id="IPR051446">
    <property type="entry name" value="HTH_trans_reg/aminotransferase"/>
</dbReference>
<dbReference type="PANTHER" id="PTHR46577:SF1">
    <property type="entry name" value="HTH-TYPE TRANSCRIPTIONAL REGULATORY PROTEIN GABR"/>
    <property type="match status" value="1"/>
</dbReference>
<evidence type="ECO:0000313" key="10">
    <source>
        <dbReference type="Proteomes" id="UP000325218"/>
    </source>
</evidence>
<dbReference type="InterPro" id="IPR004839">
    <property type="entry name" value="Aminotransferase_I/II_large"/>
</dbReference>
<dbReference type="Gene3D" id="3.40.640.10">
    <property type="entry name" value="Type I PLP-dependent aspartate aminotransferase-like (Major domain)"/>
    <property type="match status" value="1"/>
</dbReference>
<dbReference type="Gene3D" id="1.10.10.10">
    <property type="entry name" value="Winged helix-like DNA-binding domain superfamily/Winged helix DNA-binding domain"/>
    <property type="match status" value="1"/>
</dbReference>
<dbReference type="SMART" id="SM00345">
    <property type="entry name" value="HTH_GNTR"/>
    <property type="match status" value="1"/>
</dbReference>
<dbReference type="InterPro" id="IPR036388">
    <property type="entry name" value="WH-like_DNA-bd_sf"/>
</dbReference>
<comment type="similarity">
    <text evidence="2">In the C-terminal section; belongs to the class-I pyridoxal-phosphate-dependent aminotransferase family.</text>
</comment>
<keyword evidence="5" id="KW-0805">Transcription regulation</keyword>
<dbReference type="PROSITE" id="PS50949">
    <property type="entry name" value="HTH_GNTR"/>
    <property type="match status" value="1"/>
</dbReference>
<dbReference type="Proteomes" id="UP000325218">
    <property type="component" value="Unassembled WGS sequence"/>
</dbReference>
<proteinExistence type="inferred from homology"/>
<dbReference type="GO" id="GO:0003677">
    <property type="term" value="F:DNA binding"/>
    <property type="evidence" value="ECO:0007669"/>
    <property type="project" value="UniProtKB-KW"/>
</dbReference>
<evidence type="ECO:0000256" key="4">
    <source>
        <dbReference type="ARBA" id="ARBA00022898"/>
    </source>
</evidence>
<accession>A0A5D0CLZ0</accession>
<dbReference type="AlphaFoldDB" id="A0A5D0CLZ0"/>
<gene>
    <name evidence="9" type="ORF">FRY98_24150</name>
</gene>
<dbReference type="Pfam" id="PF00155">
    <property type="entry name" value="Aminotran_1_2"/>
    <property type="match status" value="1"/>
</dbReference>
<dbReference type="SUPFAM" id="SSF46785">
    <property type="entry name" value="Winged helix' DNA-binding domain"/>
    <property type="match status" value="1"/>
</dbReference>
<dbReference type="SUPFAM" id="SSF53383">
    <property type="entry name" value="PLP-dependent transferases"/>
    <property type="match status" value="1"/>
</dbReference>
<feature type="domain" description="HTH gntR-type" evidence="8">
    <location>
        <begin position="15"/>
        <end position="83"/>
    </location>
</feature>